<evidence type="ECO:0000256" key="1">
    <source>
        <dbReference type="SAM" id="MobiDB-lite"/>
    </source>
</evidence>
<comment type="caution">
    <text evidence="3">The sequence shown here is derived from an EMBL/GenBank/DDBJ whole genome shotgun (WGS) entry which is preliminary data.</text>
</comment>
<dbReference type="PROSITE" id="PS51257">
    <property type="entry name" value="PROKAR_LIPOPROTEIN"/>
    <property type="match status" value="1"/>
</dbReference>
<feature type="compositionally biased region" description="Basic and acidic residues" evidence="1">
    <location>
        <begin position="45"/>
        <end position="80"/>
    </location>
</feature>
<gene>
    <name evidence="3" type="ORF">MCANUFG4_00733</name>
</gene>
<protein>
    <submittedName>
        <fullName evidence="3">Halomucin</fullName>
    </submittedName>
</protein>
<accession>I1A6J4</accession>
<evidence type="ECO:0000256" key="2">
    <source>
        <dbReference type="SAM" id="SignalP"/>
    </source>
</evidence>
<dbReference type="EMBL" id="AJFU01000004">
    <property type="protein sequence ID" value="EIE42115.1"/>
    <property type="molecule type" value="Genomic_DNA"/>
</dbReference>
<feature type="chain" id="PRO_5003637088" evidence="2">
    <location>
        <begin position="21"/>
        <end position="360"/>
    </location>
</feature>
<keyword evidence="2" id="KW-0732">Signal</keyword>
<evidence type="ECO:0000313" key="4">
    <source>
        <dbReference type="Proteomes" id="UP000006229"/>
    </source>
</evidence>
<dbReference type="Proteomes" id="UP000006229">
    <property type="component" value="Unassembled WGS sequence"/>
</dbReference>
<dbReference type="AlphaFoldDB" id="I1A6J4"/>
<organism evidence="3 4">
    <name type="scientific">Mycoplasmopsis canis UFG4</name>
    <dbReference type="NCBI Taxonomy" id="1131455"/>
    <lineage>
        <taxon>Bacteria</taxon>
        <taxon>Bacillati</taxon>
        <taxon>Mycoplasmatota</taxon>
        <taxon>Mycoplasmoidales</taxon>
        <taxon>Metamycoplasmataceae</taxon>
        <taxon>Mycoplasmopsis</taxon>
    </lineage>
</organism>
<proteinExistence type="predicted"/>
<sequence length="360" mass="42114">MYKKLKLLSIITSTTLPLFISVSCNSIQNDTKKQSNENNNVDPSESSKDLEDKPSTGDNTNEKDQTDQQNNKKPEKHDSENPNPSGNDVTNPSEKDSEKNANDPKSHLNNGEKDQTQSRDSLNTENNQNDENKDKNNNEEPTFIQKKDIESVYRWKSDHWQRFERKKVEFQTRLIEYRLTGNSNKVIRDHNALSENEKFLQTNLPSLSEIIWGKNKSSDAEKNFDNFLGKQNDANTNNTKYLLKEMSLMMRLTLKEENLFQNHFNDFDLPNTDSFLKLKKFIFDNLNEIKSHLGNLNDEITATKRADDTYDVRISKKYIYKLISKISNETEYIPYYYQLILIYHYFDKFADEVEKSLIAK</sequence>
<keyword evidence="4" id="KW-1185">Reference proteome</keyword>
<feature type="region of interest" description="Disordered" evidence="1">
    <location>
        <begin position="29"/>
        <end position="144"/>
    </location>
</feature>
<dbReference type="RefSeq" id="WP_004797021.1">
    <property type="nucleotide sequence ID" value="NZ_AJFU01000004.1"/>
</dbReference>
<evidence type="ECO:0000313" key="3">
    <source>
        <dbReference type="EMBL" id="EIE42115.1"/>
    </source>
</evidence>
<feature type="compositionally biased region" description="Polar residues" evidence="1">
    <location>
        <begin position="81"/>
        <end position="92"/>
    </location>
</feature>
<feature type="signal peptide" evidence="2">
    <location>
        <begin position="1"/>
        <end position="20"/>
    </location>
</feature>
<reference evidence="3 4" key="1">
    <citation type="journal article" date="2012" name="J. Bacteriol.">
        <title>Genome annotation of five Mycoplasma canis strains.</title>
        <authorList>
            <person name="Brown D.R."/>
            <person name="May M."/>
            <person name="Michaels D.L."/>
            <person name="Barbet A.F."/>
        </authorList>
    </citation>
    <scope>NUCLEOTIDE SEQUENCE [LARGE SCALE GENOMIC DNA]</scope>
    <source>
        <strain evidence="3 4">UFG4</strain>
    </source>
</reference>
<name>I1A6J4_9BACT</name>
<dbReference type="PATRIC" id="fig|1131455.3.peg.151"/>
<feature type="compositionally biased region" description="Basic and acidic residues" evidence="1">
    <location>
        <begin position="93"/>
        <end position="117"/>
    </location>
</feature>